<dbReference type="Proteomes" id="UP000838412">
    <property type="component" value="Chromosome 18"/>
</dbReference>
<dbReference type="GO" id="GO:0007165">
    <property type="term" value="P:signal transduction"/>
    <property type="evidence" value="ECO:0007669"/>
    <property type="project" value="InterPro"/>
</dbReference>
<feature type="region of interest" description="Disordered" evidence="1">
    <location>
        <begin position="96"/>
        <end position="127"/>
    </location>
</feature>
<keyword evidence="4" id="KW-1185">Reference proteome</keyword>
<feature type="domain" description="Death" evidence="2">
    <location>
        <begin position="12"/>
        <end position="96"/>
    </location>
</feature>
<reference evidence="3" key="1">
    <citation type="submission" date="2022-01" db="EMBL/GenBank/DDBJ databases">
        <authorList>
            <person name="Braso-Vives M."/>
        </authorList>
    </citation>
    <scope>NUCLEOTIDE SEQUENCE</scope>
</reference>
<dbReference type="OrthoDB" id="8848202at2759"/>
<dbReference type="Pfam" id="PF00531">
    <property type="entry name" value="Death"/>
    <property type="match status" value="2"/>
</dbReference>
<evidence type="ECO:0000313" key="3">
    <source>
        <dbReference type="EMBL" id="CAH1251149.1"/>
    </source>
</evidence>
<evidence type="ECO:0000259" key="2">
    <source>
        <dbReference type="PROSITE" id="PS50017"/>
    </source>
</evidence>
<organism evidence="3 4">
    <name type="scientific">Branchiostoma lanceolatum</name>
    <name type="common">Common lancelet</name>
    <name type="synonym">Amphioxus lanceolatum</name>
    <dbReference type="NCBI Taxonomy" id="7740"/>
    <lineage>
        <taxon>Eukaryota</taxon>
        <taxon>Metazoa</taxon>
        <taxon>Chordata</taxon>
        <taxon>Cephalochordata</taxon>
        <taxon>Leptocardii</taxon>
        <taxon>Amphioxiformes</taxon>
        <taxon>Branchiostomatidae</taxon>
        <taxon>Branchiostoma</taxon>
    </lineage>
</organism>
<accession>A0A8J9ZB70</accession>
<sequence>MAGKQQGSREGIEKYFFSIKKGVSKDWKDLADCLDLWDEVDNIESKTSNRDDESRCRDLLAVWKTRKGDAATMEVLMEALLKARLQSVVDGLREEFPDLREPQSSSSSSSQPLTSRGKDASEIRLTKAGTDRAATADVNEYFDEVIKEVSHKWDDLARKLGFNENEIIGIEVLKRDTNRRCREMLHRWRNREGREATPQVLKQALIDIGQKLTADSLFV</sequence>
<feature type="domain" description="Death" evidence="2">
    <location>
        <begin position="152"/>
        <end position="219"/>
    </location>
</feature>
<evidence type="ECO:0000256" key="1">
    <source>
        <dbReference type="SAM" id="MobiDB-lite"/>
    </source>
</evidence>
<dbReference type="PANTHER" id="PTHR15077">
    <property type="entry name" value="FAS-ASSOCIATING DEATH DOMAIN-CONTAINING PROTEIN FADD"/>
    <property type="match status" value="1"/>
</dbReference>
<dbReference type="Gene3D" id="1.10.533.10">
    <property type="entry name" value="Death Domain, Fas"/>
    <property type="match status" value="2"/>
</dbReference>
<dbReference type="InterPro" id="IPR011029">
    <property type="entry name" value="DEATH-like_dom_sf"/>
</dbReference>
<evidence type="ECO:0000313" key="4">
    <source>
        <dbReference type="Proteomes" id="UP000838412"/>
    </source>
</evidence>
<name>A0A8J9ZB70_BRALA</name>
<dbReference type="SUPFAM" id="SSF47986">
    <property type="entry name" value="DEATH domain"/>
    <property type="match status" value="2"/>
</dbReference>
<dbReference type="InterPro" id="IPR000488">
    <property type="entry name" value="Death_dom"/>
</dbReference>
<protein>
    <submittedName>
        <fullName evidence="3">Hypp9010 protein</fullName>
    </submittedName>
</protein>
<proteinExistence type="predicted"/>
<dbReference type="EMBL" id="OV696703">
    <property type="protein sequence ID" value="CAH1251149.1"/>
    <property type="molecule type" value="Genomic_DNA"/>
</dbReference>
<feature type="compositionally biased region" description="Basic and acidic residues" evidence="1">
    <location>
        <begin position="116"/>
        <end position="125"/>
    </location>
</feature>
<dbReference type="PROSITE" id="PS50017">
    <property type="entry name" value="DEATH_DOMAIN"/>
    <property type="match status" value="2"/>
</dbReference>
<gene>
    <name evidence="3" type="primary">Hypp9010</name>
    <name evidence="3" type="ORF">BLAG_LOCUS11626</name>
</gene>
<dbReference type="InterPro" id="IPR016729">
    <property type="entry name" value="FADD"/>
</dbReference>
<dbReference type="CDD" id="cd01670">
    <property type="entry name" value="Death"/>
    <property type="match status" value="2"/>
</dbReference>
<dbReference type="AlphaFoldDB" id="A0A8J9ZB70"/>
<dbReference type="FunFam" id="1.10.533.10:FF:000087">
    <property type="entry name" value="Uncharacterized protein"/>
    <property type="match status" value="1"/>
</dbReference>
<dbReference type="PANTHER" id="PTHR15077:SF9">
    <property type="entry name" value="C-TERMINAL OF ROC (COR) DOMAIN-CONTAINING PROTEIN"/>
    <property type="match status" value="1"/>
</dbReference>
<dbReference type="SMART" id="SM00005">
    <property type="entry name" value="DEATH"/>
    <property type="match status" value="2"/>
</dbReference>